<proteinExistence type="predicted"/>
<dbReference type="Proteomes" id="UP000315295">
    <property type="component" value="Unassembled WGS sequence"/>
</dbReference>
<sequence>MRQAIGWRGDRGGSDGRHGRFAMAAPYEGRKEGDGSVCLKDGGLGDSGWWWWEKMVDGRLGCVSLRKKTCVWIAE</sequence>
<comment type="caution">
    <text evidence="1">The sequence shown here is derived from an EMBL/GenBank/DDBJ whole genome shotgun (WGS) entry which is preliminary data.</text>
</comment>
<name>A0A540M0Z0_MALBA</name>
<organism evidence="1 2">
    <name type="scientific">Malus baccata</name>
    <name type="common">Siberian crab apple</name>
    <name type="synonym">Pyrus baccata</name>
    <dbReference type="NCBI Taxonomy" id="106549"/>
    <lineage>
        <taxon>Eukaryota</taxon>
        <taxon>Viridiplantae</taxon>
        <taxon>Streptophyta</taxon>
        <taxon>Embryophyta</taxon>
        <taxon>Tracheophyta</taxon>
        <taxon>Spermatophyta</taxon>
        <taxon>Magnoliopsida</taxon>
        <taxon>eudicotyledons</taxon>
        <taxon>Gunneridae</taxon>
        <taxon>Pentapetalae</taxon>
        <taxon>rosids</taxon>
        <taxon>fabids</taxon>
        <taxon>Rosales</taxon>
        <taxon>Rosaceae</taxon>
        <taxon>Amygdaloideae</taxon>
        <taxon>Maleae</taxon>
        <taxon>Malus</taxon>
    </lineage>
</organism>
<reference evidence="1 2" key="1">
    <citation type="journal article" date="2019" name="G3 (Bethesda)">
        <title>Sequencing of a Wild Apple (Malus baccata) Genome Unravels the Differences Between Cultivated and Wild Apple Species Regarding Disease Resistance and Cold Tolerance.</title>
        <authorList>
            <person name="Chen X."/>
        </authorList>
    </citation>
    <scope>NUCLEOTIDE SEQUENCE [LARGE SCALE GENOMIC DNA]</scope>
    <source>
        <strain evidence="2">cv. Shandingzi</strain>
        <tissue evidence="1">Leaves</tissue>
    </source>
</reference>
<dbReference type="EMBL" id="VIEB01000393">
    <property type="protein sequence ID" value="TQD92404.1"/>
    <property type="molecule type" value="Genomic_DNA"/>
</dbReference>
<gene>
    <name evidence="1" type="ORF">C1H46_021965</name>
</gene>
<evidence type="ECO:0000313" key="2">
    <source>
        <dbReference type="Proteomes" id="UP000315295"/>
    </source>
</evidence>
<evidence type="ECO:0000313" key="1">
    <source>
        <dbReference type="EMBL" id="TQD92404.1"/>
    </source>
</evidence>
<keyword evidence="2" id="KW-1185">Reference proteome</keyword>
<accession>A0A540M0Z0</accession>
<protein>
    <submittedName>
        <fullName evidence="1">Uncharacterized protein</fullName>
    </submittedName>
</protein>
<dbReference type="AlphaFoldDB" id="A0A540M0Z0"/>